<proteinExistence type="predicted"/>
<feature type="domain" description="HTH cro/C1-type" evidence="1">
    <location>
        <begin position="32"/>
        <end position="83"/>
    </location>
</feature>
<evidence type="ECO:0000313" key="2">
    <source>
        <dbReference type="EMBL" id="SDP06458.1"/>
    </source>
</evidence>
<dbReference type="InterPro" id="IPR041413">
    <property type="entry name" value="MLTR_LBD"/>
</dbReference>
<gene>
    <name evidence="2" type="ORF">SAMN04515671_2850</name>
</gene>
<dbReference type="EMBL" id="LT629710">
    <property type="protein sequence ID" value="SDP06458.1"/>
    <property type="molecule type" value="Genomic_DNA"/>
</dbReference>
<organism evidence="2 3">
    <name type="scientific">Nakamurella panacisegetis</name>
    <dbReference type="NCBI Taxonomy" id="1090615"/>
    <lineage>
        <taxon>Bacteria</taxon>
        <taxon>Bacillati</taxon>
        <taxon>Actinomycetota</taxon>
        <taxon>Actinomycetes</taxon>
        <taxon>Nakamurellales</taxon>
        <taxon>Nakamurellaceae</taxon>
        <taxon>Nakamurella</taxon>
    </lineage>
</organism>
<dbReference type="InterPro" id="IPR010982">
    <property type="entry name" value="Lambda_DNA-bd_dom_sf"/>
</dbReference>
<dbReference type="Gene3D" id="3.30.450.180">
    <property type="match status" value="1"/>
</dbReference>
<dbReference type="CDD" id="cd00093">
    <property type="entry name" value="HTH_XRE"/>
    <property type="match status" value="1"/>
</dbReference>
<keyword evidence="3" id="KW-1185">Reference proteome</keyword>
<dbReference type="Gene3D" id="1.10.260.40">
    <property type="entry name" value="lambda repressor-like DNA-binding domains"/>
    <property type="match status" value="1"/>
</dbReference>
<reference evidence="2 3" key="1">
    <citation type="submission" date="2016-10" db="EMBL/GenBank/DDBJ databases">
        <authorList>
            <person name="de Groot N.N."/>
        </authorList>
    </citation>
    <scope>NUCLEOTIDE SEQUENCE [LARGE SCALE GENOMIC DNA]</scope>
    <source>
        <strain evidence="3">P4-7,KCTC 19426,CECT 7604</strain>
    </source>
</reference>
<dbReference type="Pfam" id="PF17765">
    <property type="entry name" value="MLTR_LBD"/>
    <property type="match status" value="1"/>
</dbReference>
<dbReference type="AlphaFoldDB" id="A0A1H0PPG2"/>
<dbReference type="Pfam" id="PF13560">
    <property type="entry name" value="HTH_31"/>
    <property type="match status" value="1"/>
</dbReference>
<evidence type="ECO:0000313" key="3">
    <source>
        <dbReference type="Proteomes" id="UP000198741"/>
    </source>
</evidence>
<protein>
    <submittedName>
        <fullName evidence="2">Helix-turn-helix domain-containing protein</fullName>
    </submittedName>
</protein>
<dbReference type="PROSITE" id="PS50943">
    <property type="entry name" value="HTH_CROC1"/>
    <property type="match status" value="1"/>
</dbReference>
<dbReference type="Proteomes" id="UP000198741">
    <property type="component" value="Chromosome I"/>
</dbReference>
<name>A0A1H0PPG2_9ACTN</name>
<dbReference type="STRING" id="1090615.SAMN04515671_2850"/>
<dbReference type="SUPFAM" id="SSF47413">
    <property type="entry name" value="lambda repressor-like DNA-binding domains"/>
    <property type="match status" value="1"/>
</dbReference>
<evidence type="ECO:0000259" key="1">
    <source>
        <dbReference type="PROSITE" id="PS50943"/>
    </source>
</evidence>
<dbReference type="InterPro" id="IPR001387">
    <property type="entry name" value="Cro/C1-type_HTH"/>
</dbReference>
<sequence length="287" mass="30902">MSDPHGDLGVLLRSWRDRLSPVDVGLRVGDTRRAAGLRREELAALAGVSVDYVVRLEQGRARRPSVQVAASLARALQLSDDERDHLFVVAGLLPPSPTEVPTHIPPSVQRLITRLGEIPLAVFTASWDLLHSSPLWIALLGAPVQPGTRRPNLLRAHFGGTSMGEADSRIISRSGGIDAFGASLVADLRRVHGRYPNDRHVNTLIADLSTTSDRFRALWESGAVGEHQSESKTVRNDLVGEIELDCDVFNVAGTDLHIVAYTAAEGSAAAEKLDFLRVSAVAAITPA</sequence>
<dbReference type="PANTHER" id="PTHR35010">
    <property type="entry name" value="BLL4672 PROTEIN-RELATED"/>
    <property type="match status" value="1"/>
</dbReference>
<accession>A0A1H0PPG2</accession>
<dbReference type="OrthoDB" id="3608749at2"/>
<dbReference type="SMART" id="SM00530">
    <property type="entry name" value="HTH_XRE"/>
    <property type="match status" value="1"/>
</dbReference>
<dbReference type="PANTHER" id="PTHR35010:SF2">
    <property type="entry name" value="BLL4672 PROTEIN"/>
    <property type="match status" value="1"/>
</dbReference>
<dbReference type="RefSeq" id="WP_090476842.1">
    <property type="nucleotide sequence ID" value="NZ_LT629710.1"/>
</dbReference>
<dbReference type="GO" id="GO:0003677">
    <property type="term" value="F:DNA binding"/>
    <property type="evidence" value="ECO:0007669"/>
    <property type="project" value="InterPro"/>
</dbReference>